<reference evidence="8 9" key="1">
    <citation type="submission" date="2018-04" db="EMBL/GenBank/DDBJ databases">
        <title>Denitrifier Microvirgula.</title>
        <authorList>
            <person name="Anderson E."/>
            <person name="Jang J."/>
            <person name="Ishii S."/>
        </authorList>
    </citation>
    <scope>NUCLEOTIDE SEQUENCE [LARGE SCALE GENOMIC DNA]</scope>
    <source>
        <strain evidence="8 9">BE2.4</strain>
    </source>
</reference>
<dbReference type="Gene3D" id="3.90.79.20">
    <property type="match status" value="1"/>
</dbReference>
<dbReference type="InterPro" id="IPR000086">
    <property type="entry name" value="NUDIX_hydrolase_dom"/>
</dbReference>
<sequence>MPFTLSAPSVTTPAIAIIWLGDNLLLTDQQLPALSSALPLTGIRPIGDFDGQPVVTGSLVGEPPPGALWVPLRQAFSLLADEWAPALVRARQLHRFDREHRFCSVCAHPLDNHPHDSGKGCPSCGAAYYPKLAPAMMVVVTRGRELLLARAPHFPADMYSALAGFVEAGETLEACVHREVMEEVGLRIGNLRYAGSQSWPFPHSLMLAFIADYHSGDIVPQEGEIADAQWFAVDRLPAIPARHSIAHWLIGQAVAGIPR</sequence>
<name>A0A2S0PEZ3_9NEIS</name>
<evidence type="ECO:0000256" key="6">
    <source>
        <dbReference type="ARBA" id="ARBA00023027"/>
    </source>
</evidence>
<dbReference type="Gene3D" id="3.90.79.10">
    <property type="entry name" value="Nucleoside Triphosphate Pyrophosphohydrolase"/>
    <property type="match status" value="1"/>
</dbReference>
<keyword evidence="6" id="KW-0520">NAD</keyword>
<keyword evidence="4" id="KW-0378">Hydrolase</keyword>
<dbReference type="InterPro" id="IPR015376">
    <property type="entry name" value="Znr_NADH_PPase"/>
</dbReference>
<evidence type="ECO:0000256" key="3">
    <source>
        <dbReference type="ARBA" id="ARBA00022723"/>
    </source>
</evidence>
<evidence type="ECO:0000256" key="5">
    <source>
        <dbReference type="ARBA" id="ARBA00022842"/>
    </source>
</evidence>
<dbReference type="OrthoDB" id="9791656at2"/>
<dbReference type="GO" id="GO:0046872">
    <property type="term" value="F:metal ion binding"/>
    <property type="evidence" value="ECO:0007669"/>
    <property type="project" value="UniProtKB-KW"/>
</dbReference>
<organism evidence="8 9">
    <name type="scientific">Microvirgula aerodenitrificans</name>
    <dbReference type="NCBI Taxonomy" id="57480"/>
    <lineage>
        <taxon>Bacteria</taxon>
        <taxon>Pseudomonadati</taxon>
        <taxon>Pseudomonadota</taxon>
        <taxon>Betaproteobacteria</taxon>
        <taxon>Neisseriales</taxon>
        <taxon>Aquaspirillaceae</taxon>
        <taxon>Microvirgula</taxon>
    </lineage>
</organism>
<dbReference type="Pfam" id="PF00293">
    <property type="entry name" value="NUDIX"/>
    <property type="match status" value="1"/>
</dbReference>
<dbReference type="InterPro" id="IPR015797">
    <property type="entry name" value="NUDIX_hydrolase-like_dom_sf"/>
</dbReference>
<dbReference type="GO" id="GO:0016787">
    <property type="term" value="F:hydrolase activity"/>
    <property type="evidence" value="ECO:0007669"/>
    <property type="project" value="UniProtKB-KW"/>
</dbReference>
<keyword evidence="9" id="KW-1185">Reference proteome</keyword>
<dbReference type="Pfam" id="PF09297">
    <property type="entry name" value="Zn_ribbon_NUD"/>
    <property type="match status" value="1"/>
</dbReference>
<dbReference type="STRING" id="1122240.GCA_000620105_03348"/>
<dbReference type="NCBIfam" id="NF001299">
    <property type="entry name" value="PRK00241.1"/>
    <property type="match status" value="1"/>
</dbReference>
<keyword evidence="3" id="KW-0479">Metal-binding</keyword>
<dbReference type="PROSITE" id="PS00893">
    <property type="entry name" value="NUDIX_BOX"/>
    <property type="match status" value="1"/>
</dbReference>
<comment type="cofactor">
    <cofactor evidence="1">
        <name>Mg(2+)</name>
        <dbReference type="ChEBI" id="CHEBI:18420"/>
    </cofactor>
</comment>
<dbReference type="CDD" id="cd03429">
    <property type="entry name" value="NUDIX_NADH_pyrophosphatase_Nudt13"/>
    <property type="match status" value="1"/>
</dbReference>
<dbReference type="PANTHER" id="PTHR11383">
    <property type="entry name" value="NUCLEOSIDE DIPHOSPHATE-LINKED MOIETY X MOTIF 13"/>
    <property type="match status" value="1"/>
</dbReference>
<accession>A0A2S0PEZ3</accession>
<dbReference type="PANTHER" id="PTHR11383:SF3">
    <property type="entry name" value="NAD(P)H PYROPHOSPHATASE NUDT13, MITOCHONDRIAL"/>
    <property type="match status" value="1"/>
</dbReference>
<dbReference type="PROSITE" id="PS51462">
    <property type="entry name" value="NUDIX"/>
    <property type="match status" value="1"/>
</dbReference>
<gene>
    <name evidence="8" type="ORF">DAI18_18925</name>
</gene>
<evidence type="ECO:0000256" key="1">
    <source>
        <dbReference type="ARBA" id="ARBA00001946"/>
    </source>
</evidence>
<dbReference type="Proteomes" id="UP000244173">
    <property type="component" value="Chromosome"/>
</dbReference>
<dbReference type="KEGG" id="maer:DAI18_18925"/>
<dbReference type="SUPFAM" id="SSF55811">
    <property type="entry name" value="Nudix"/>
    <property type="match status" value="2"/>
</dbReference>
<dbReference type="InterPro" id="IPR049734">
    <property type="entry name" value="NudC-like_C"/>
</dbReference>
<dbReference type="EC" id="3.6.1.22" evidence="2"/>
<evidence type="ECO:0000256" key="2">
    <source>
        <dbReference type="ARBA" id="ARBA00012381"/>
    </source>
</evidence>
<evidence type="ECO:0000259" key="7">
    <source>
        <dbReference type="PROSITE" id="PS51462"/>
    </source>
</evidence>
<dbReference type="RefSeq" id="WP_028500189.1">
    <property type="nucleotide sequence ID" value="NZ_CP028519.1"/>
</dbReference>
<dbReference type="EMBL" id="CP028519">
    <property type="protein sequence ID" value="AVY95883.1"/>
    <property type="molecule type" value="Genomic_DNA"/>
</dbReference>
<proteinExistence type="predicted"/>
<evidence type="ECO:0000313" key="9">
    <source>
        <dbReference type="Proteomes" id="UP000244173"/>
    </source>
</evidence>
<feature type="domain" description="Nudix hydrolase" evidence="7">
    <location>
        <begin position="130"/>
        <end position="253"/>
    </location>
</feature>
<keyword evidence="5" id="KW-0460">Magnesium</keyword>
<evidence type="ECO:0000313" key="8">
    <source>
        <dbReference type="EMBL" id="AVY95883.1"/>
    </source>
</evidence>
<dbReference type="InterPro" id="IPR020084">
    <property type="entry name" value="NUDIX_hydrolase_CS"/>
</dbReference>
<evidence type="ECO:0000256" key="4">
    <source>
        <dbReference type="ARBA" id="ARBA00022801"/>
    </source>
</evidence>
<protein>
    <recommendedName>
        <fullName evidence="2">NAD(+) diphosphatase</fullName>
        <ecNumber evidence="2">3.6.1.22</ecNumber>
    </recommendedName>
</protein>
<dbReference type="AlphaFoldDB" id="A0A2S0PEZ3"/>